<dbReference type="GO" id="GO:0000917">
    <property type="term" value="P:division septum assembly"/>
    <property type="evidence" value="ECO:0007669"/>
    <property type="project" value="TreeGrafter"/>
</dbReference>
<dbReference type="GO" id="GO:0032153">
    <property type="term" value="C:cell division site"/>
    <property type="evidence" value="ECO:0007669"/>
    <property type="project" value="TreeGrafter"/>
</dbReference>
<evidence type="ECO:0000256" key="2">
    <source>
        <dbReference type="ARBA" id="ARBA00022519"/>
    </source>
</evidence>
<dbReference type="SUPFAM" id="SSF64383">
    <property type="entry name" value="Cell-division protein ZipA, C-terminal domain"/>
    <property type="match status" value="1"/>
</dbReference>
<evidence type="ECO:0000256" key="6">
    <source>
        <dbReference type="ARBA" id="ARBA00023136"/>
    </source>
</evidence>
<keyword evidence="2 9" id="KW-0997">Cell inner membrane</keyword>
<evidence type="ECO:0000256" key="5">
    <source>
        <dbReference type="ARBA" id="ARBA00022989"/>
    </source>
</evidence>
<dbReference type="Proteomes" id="UP000826722">
    <property type="component" value="Chromosome"/>
</dbReference>
<dbReference type="InterPro" id="IPR036765">
    <property type="entry name" value="ZipA_FtsZ-bd_C_sf"/>
</dbReference>
<dbReference type="AlphaFoldDB" id="A0A8D5FZH3"/>
<evidence type="ECO:0000259" key="11">
    <source>
        <dbReference type="SMART" id="SM00771"/>
    </source>
</evidence>
<keyword evidence="3 8" id="KW-0132">Cell division</keyword>
<organism evidence="12 13">
    <name type="scientific">Methyloradius palustris</name>
    <dbReference type="NCBI Taxonomy" id="2778876"/>
    <lineage>
        <taxon>Bacteria</taxon>
        <taxon>Pseudomonadati</taxon>
        <taxon>Pseudomonadota</taxon>
        <taxon>Betaproteobacteria</taxon>
        <taxon>Nitrosomonadales</taxon>
        <taxon>Methylophilaceae</taxon>
        <taxon>Methyloradius</taxon>
    </lineage>
</organism>
<dbReference type="PANTHER" id="PTHR38685">
    <property type="entry name" value="CELL DIVISION PROTEIN ZIPA"/>
    <property type="match status" value="1"/>
</dbReference>
<keyword evidence="1 9" id="KW-1003">Cell membrane</keyword>
<reference evidence="12" key="1">
    <citation type="journal article" date="2021" name="Arch. Microbiol.">
        <title>Methyloradius palustris gen. nov., sp. nov., a methanol-oxidizing bacterium isolated from snow.</title>
        <authorList>
            <person name="Miyadera T."/>
            <person name="Kojima H."/>
            <person name="Fukui M."/>
        </authorList>
    </citation>
    <scope>NUCLEOTIDE SEQUENCE</scope>
    <source>
        <strain evidence="12">Zm11</strain>
    </source>
</reference>
<keyword evidence="4 9" id="KW-0812">Transmembrane</keyword>
<dbReference type="InterPro" id="IPR007449">
    <property type="entry name" value="ZipA_FtsZ-bd_C"/>
</dbReference>
<feature type="domain" description="ZipA C-terminal FtsZ-binding" evidence="11">
    <location>
        <begin position="307"/>
        <end position="432"/>
    </location>
</feature>
<dbReference type="SMART" id="SM00771">
    <property type="entry name" value="ZipA_C"/>
    <property type="match status" value="1"/>
</dbReference>
<dbReference type="PANTHER" id="PTHR38685:SF1">
    <property type="entry name" value="CELL DIVISION PROTEIN ZIPA"/>
    <property type="match status" value="1"/>
</dbReference>
<dbReference type="Gene3D" id="3.30.1400.10">
    <property type="entry name" value="ZipA, C-terminal FtsZ-binding domain"/>
    <property type="match status" value="1"/>
</dbReference>
<evidence type="ECO:0000313" key="13">
    <source>
        <dbReference type="Proteomes" id="UP000826722"/>
    </source>
</evidence>
<evidence type="ECO:0000256" key="7">
    <source>
        <dbReference type="ARBA" id="ARBA00023306"/>
    </source>
</evidence>
<evidence type="ECO:0000256" key="4">
    <source>
        <dbReference type="ARBA" id="ARBA00022692"/>
    </source>
</evidence>
<sequence length="456" mass="50798">MNDLKLLLILLGVIIILAVIAFNWWQERRLKNETSQRFETPKRDVLMDEFHIDTDAVLTDDDARSPDISRRTYQPLETPVVPDAYINDDSAVARAVSALQEFEDDIAKPIAEEIELPKVALAEPAAVYEEEDTSDLIAESGFTESGISGAPVATEVPARKPYQPPASQVSQPVADEPEYANVSLPETIYHPIDLTALLYLREPLSGLKLRDYFLSFADVDKAVYAYGQDLDNDWRLLTREEEMTDFKLVACSLQLADRAGSVSHQTLNRFQSGIDQIGLELAAQVEWHGSPDPLNYAQDLDQFCIDVDKLVGFHLVQGESGPFTGTKFRGLAEASGMVLGEDGGFHYESDGHRLFSLVNQDGSLFSPEILRTTVIRGVSFQLDIPRVKNCSEIFNQMVLVARQMSHGLNAILVDDNQRPIGELQIERIRQQLKVIHAQMVTRGVVPGSPCALRLFS</sequence>
<dbReference type="RefSeq" id="WP_221763241.1">
    <property type="nucleotide sequence ID" value="NZ_AP024110.1"/>
</dbReference>
<evidence type="ECO:0000256" key="10">
    <source>
        <dbReference type="SAM" id="Phobius"/>
    </source>
</evidence>
<name>A0A8D5FZH3_9PROT</name>
<comment type="subcellular location">
    <subcellularLocation>
        <location evidence="9">Cell inner membrane</location>
        <topology evidence="9">Single-pass type I membrane protein</topology>
    </subcellularLocation>
</comment>
<evidence type="ECO:0000313" key="12">
    <source>
        <dbReference type="EMBL" id="BCM25114.1"/>
    </source>
</evidence>
<dbReference type="GO" id="GO:0005886">
    <property type="term" value="C:plasma membrane"/>
    <property type="evidence" value="ECO:0007669"/>
    <property type="project" value="UniProtKB-SubCell"/>
</dbReference>
<gene>
    <name evidence="12" type="ORF">ZMTM_13730</name>
</gene>
<dbReference type="KEGG" id="mpau:ZMTM_13730"/>
<protein>
    <recommendedName>
        <fullName evidence="8">Cell division protein ZipA</fullName>
    </recommendedName>
</protein>
<dbReference type="EMBL" id="AP024110">
    <property type="protein sequence ID" value="BCM25114.1"/>
    <property type="molecule type" value="Genomic_DNA"/>
</dbReference>
<feature type="transmembrane region" description="Helical" evidence="10">
    <location>
        <begin position="6"/>
        <end position="25"/>
    </location>
</feature>
<keyword evidence="5 10" id="KW-1133">Transmembrane helix</keyword>
<dbReference type="InterPro" id="IPR011919">
    <property type="entry name" value="Cell_div_ZipA"/>
</dbReference>
<evidence type="ECO:0000256" key="9">
    <source>
        <dbReference type="RuleBase" id="RU003613"/>
    </source>
</evidence>
<comment type="similarity">
    <text evidence="8">Belongs to the ZipA family.</text>
</comment>
<dbReference type="Pfam" id="PF04354">
    <property type="entry name" value="ZipA_C"/>
    <property type="match status" value="1"/>
</dbReference>
<keyword evidence="7 8" id="KW-0131">Cell cycle</keyword>
<accession>A0A8D5FZH3</accession>
<proteinExistence type="inferred from homology"/>
<comment type="function">
    <text evidence="8">Essential cell division protein that stabilizes the FtsZ protofilaments by cross-linking them and that serves as a cytoplasmic membrane anchor for the Z ring. Also required for the recruitment to the septal ring of downstream cell division proteins.</text>
</comment>
<keyword evidence="6 9" id="KW-0472">Membrane</keyword>
<evidence type="ECO:0000256" key="1">
    <source>
        <dbReference type="ARBA" id="ARBA00022475"/>
    </source>
</evidence>
<keyword evidence="13" id="KW-1185">Reference proteome</keyword>
<evidence type="ECO:0000256" key="8">
    <source>
        <dbReference type="RuleBase" id="RU003612"/>
    </source>
</evidence>
<evidence type="ECO:0000256" key="3">
    <source>
        <dbReference type="ARBA" id="ARBA00022618"/>
    </source>
</evidence>